<reference evidence="8 9" key="1">
    <citation type="journal article" date="2018" name="Gigascience">
        <title>Genomes of trombidid mites reveal novel predicted allergens and laterally-transferred genes associated with secondary metabolism.</title>
        <authorList>
            <person name="Dong X."/>
            <person name="Chaisiri K."/>
            <person name="Xia D."/>
            <person name="Armstrong S.D."/>
            <person name="Fang Y."/>
            <person name="Donnelly M.J."/>
            <person name="Kadowaki T."/>
            <person name="McGarry J.W."/>
            <person name="Darby A.C."/>
            <person name="Makepeace B.L."/>
        </authorList>
    </citation>
    <scope>NUCLEOTIDE SEQUENCE [LARGE SCALE GENOMIC DNA]</scope>
    <source>
        <strain evidence="8">UoL-UT</strain>
    </source>
</reference>
<feature type="domain" description="Major facilitator superfamily (MFS) profile" evidence="7">
    <location>
        <begin position="8"/>
        <end position="451"/>
    </location>
</feature>
<dbReference type="GO" id="GO:0031526">
    <property type="term" value="C:brush border membrane"/>
    <property type="evidence" value="ECO:0007669"/>
    <property type="project" value="TreeGrafter"/>
</dbReference>
<dbReference type="FunFam" id="1.20.1250.20:FF:000223">
    <property type="entry name" value="Major facilitator superfamily domain-containing protein"/>
    <property type="match status" value="1"/>
</dbReference>
<feature type="non-terminal residue" evidence="8">
    <location>
        <position position="1"/>
    </location>
</feature>
<gene>
    <name evidence="8" type="ORF">B4U80_09960</name>
</gene>
<feature type="transmembrane region" description="Helical" evidence="6">
    <location>
        <begin position="160"/>
        <end position="182"/>
    </location>
</feature>
<dbReference type="STRING" id="299467.A0A443SIW4"/>
<evidence type="ECO:0000256" key="5">
    <source>
        <dbReference type="ARBA" id="ARBA00023136"/>
    </source>
</evidence>
<dbReference type="SUPFAM" id="SSF103473">
    <property type="entry name" value="MFS general substrate transporter"/>
    <property type="match status" value="1"/>
</dbReference>
<feature type="transmembrane region" description="Helical" evidence="6">
    <location>
        <begin position="339"/>
        <end position="357"/>
    </location>
</feature>
<dbReference type="InterPro" id="IPR020846">
    <property type="entry name" value="MFS_dom"/>
</dbReference>
<sequence>LYYKMQNTCLVVCTSLVIDLVAFTMILPLFPSIFEHYSTEDSSGLYAYLDGKVVEFQNLIKAPQQLNKVLFSGFIGAWFSFLQFLSSPFIGAFSDVFGRRISLLISLFGTLCSYIIWSFSSNSFALFLLSRTLGGLSKGNVSLSTAIVTDVSTEEKRGKAMAFIGVAFSIGFITGPMFGAFISHKFGSTFFYASIFATFLATLNLFYVFYSFNETLPKHQRVKSIGTCLWQAYNYIIPWRLLSFTAVKHIKQKGSRIRCNGCNQMLTTHLNILREAGWIYFLYLLLYSGLEYSLSFLTHLRFNYTSMQQGKMYLFCGILMTLIQGVYVRRIFPGRELKIASYGLMSIIPSFIIIGLSSNSIQLIIGLTLYSFSSATVVPCLTTVASTNGPVDQKGTILGIFRSLGSLARALGPILSSLLFWRFGSQLCYCGGGLLLIVPLIYLKHLKMKMK</sequence>
<dbReference type="VEuPathDB" id="VectorBase:LDEU004581"/>
<comment type="subcellular location">
    <subcellularLocation>
        <location evidence="1">Membrane</location>
        <topology evidence="1">Multi-pass membrane protein</topology>
    </subcellularLocation>
</comment>
<proteinExistence type="predicted"/>
<keyword evidence="5 6" id="KW-0472">Membrane</keyword>
<organism evidence="8 9">
    <name type="scientific">Leptotrombidium deliense</name>
    <dbReference type="NCBI Taxonomy" id="299467"/>
    <lineage>
        <taxon>Eukaryota</taxon>
        <taxon>Metazoa</taxon>
        <taxon>Ecdysozoa</taxon>
        <taxon>Arthropoda</taxon>
        <taxon>Chelicerata</taxon>
        <taxon>Arachnida</taxon>
        <taxon>Acari</taxon>
        <taxon>Acariformes</taxon>
        <taxon>Trombidiformes</taxon>
        <taxon>Prostigmata</taxon>
        <taxon>Anystina</taxon>
        <taxon>Parasitengona</taxon>
        <taxon>Trombiculoidea</taxon>
        <taxon>Trombiculidae</taxon>
        <taxon>Leptotrombidium</taxon>
    </lineage>
</organism>
<keyword evidence="9" id="KW-1185">Reference proteome</keyword>
<dbReference type="EMBL" id="NCKV01002000">
    <property type="protein sequence ID" value="RWS27459.1"/>
    <property type="molecule type" value="Genomic_DNA"/>
</dbReference>
<dbReference type="Pfam" id="PF07690">
    <property type="entry name" value="MFS_1"/>
    <property type="match status" value="1"/>
</dbReference>
<accession>A0A443SIW4</accession>
<feature type="transmembrane region" description="Helical" evidence="6">
    <location>
        <begin position="310"/>
        <end position="327"/>
    </location>
</feature>
<evidence type="ECO:0000256" key="1">
    <source>
        <dbReference type="ARBA" id="ARBA00004141"/>
    </source>
</evidence>
<keyword evidence="2" id="KW-0813">Transport</keyword>
<evidence type="ECO:0000256" key="4">
    <source>
        <dbReference type="ARBA" id="ARBA00022989"/>
    </source>
</evidence>
<dbReference type="Proteomes" id="UP000288716">
    <property type="component" value="Unassembled WGS sequence"/>
</dbReference>
<dbReference type="InterPro" id="IPR011701">
    <property type="entry name" value="MFS"/>
</dbReference>
<evidence type="ECO:0000259" key="7">
    <source>
        <dbReference type="PROSITE" id="PS50850"/>
    </source>
</evidence>
<dbReference type="AlphaFoldDB" id="A0A443SIW4"/>
<evidence type="ECO:0000313" key="8">
    <source>
        <dbReference type="EMBL" id="RWS27459.1"/>
    </source>
</evidence>
<feature type="transmembrane region" description="Helical" evidence="6">
    <location>
        <begin position="103"/>
        <end position="129"/>
    </location>
</feature>
<keyword evidence="3 6" id="KW-0812">Transmembrane</keyword>
<evidence type="ECO:0000313" key="9">
    <source>
        <dbReference type="Proteomes" id="UP000288716"/>
    </source>
</evidence>
<feature type="transmembrane region" description="Helical" evidence="6">
    <location>
        <begin position="9"/>
        <end position="30"/>
    </location>
</feature>
<dbReference type="PANTHER" id="PTHR23504">
    <property type="entry name" value="MAJOR FACILITATOR SUPERFAMILY DOMAIN-CONTAINING PROTEIN 10"/>
    <property type="match status" value="1"/>
</dbReference>
<name>A0A443SIW4_9ACAR</name>
<feature type="transmembrane region" description="Helical" evidence="6">
    <location>
        <begin position="421"/>
        <end position="443"/>
    </location>
</feature>
<dbReference type="GO" id="GO:0022857">
    <property type="term" value="F:transmembrane transporter activity"/>
    <property type="evidence" value="ECO:0007669"/>
    <property type="project" value="InterPro"/>
</dbReference>
<dbReference type="InterPro" id="IPR005829">
    <property type="entry name" value="Sugar_transporter_CS"/>
</dbReference>
<dbReference type="Gene3D" id="1.20.1250.20">
    <property type="entry name" value="MFS general substrate transporter like domains"/>
    <property type="match status" value="1"/>
</dbReference>
<dbReference type="PROSITE" id="PS00216">
    <property type="entry name" value="SUGAR_TRANSPORT_1"/>
    <property type="match status" value="1"/>
</dbReference>
<protein>
    <submittedName>
        <fullName evidence="8">Major facilitator superfamily domain-containing protein 10-like protein</fullName>
    </submittedName>
</protein>
<comment type="caution">
    <text evidence="8">The sequence shown here is derived from an EMBL/GenBank/DDBJ whole genome shotgun (WGS) entry which is preliminary data.</text>
</comment>
<feature type="transmembrane region" description="Helical" evidence="6">
    <location>
        <begin position="271"/>
        <end position="290"/>
    </location>
</feature>
<dbReference type="OrthoDB" id="196650at2759"/>
<evidence type="ECO:0000256" key="3">
    <source>
        <dbReference type="ARBA" id="ARBA00022692"/>
    </source>
</evidence>
<keyword evidence="4 6" id="KW-1133">Transmembrane helix</keyword>
<evidence type="ECO:0000256" key="2">
    <source>
        <dbReference type="ARBA" id="ARBA00022448"/>
    </source>
</evidence>
<feature type="transmembrane region" description="Helical" evidence="6">
    <location>
        <begin position="69"/>
        <end position="91"/>
    </location>
</feature>
<feature type="transmembrane region" description="Helical" evidence="6">
    <location>
        <begin position="189"/>
        <end position="212"/>
    </location>
</feature>
<dbReference type="PROSITE" id="PS50850">
    <property type="entry name" value="MFS"/>
    <property type="match status" value="1"/>
</dbReference>
<feature type="transmembrane region" description="Helical" evidence="6">
    <location>
        <begin position="363"/>
        <end position="385"/>
    </location>
</feature>
<dbReference type="PANTHER" id="PTHR23504:SF31">
    <property type="entry name" value="MAJOR FACILITATOR SUPERFAMILY DOMAIN-CONTAINING PROTEIN 10"/>
    <property type="match status" value="1"/>
</dbReference>
<evidence type="ECO:0000256" key="6">
    <source>
        <dbReference type="SAM" id="Phobius"/>
    </source>
</evidence>
<dbReference type="InterPro" id="IPR036259">
    <property type="entry name" value="MFS_trans_sf"/>
</dbReference>